<evidence type="ECO:0000313" key="3">
    <source>
        <dbReference type="Proteomes" id="UP000019118"/>
    </source>
</evidence>
<dbReference type="EnsemblMetazoa" id="XM_019914045.1">
    <property type="protein sequence ID" value="XP_019769604.1"/>
    <property type="gene ID" value="LOC109544038"/>
</dbReference>
<dbReference type="AlphaFoldDB" id="A0AAR5Q8Q0"/>
<sequence length="178" mass="20861">MYDICQGTNEIYFGAHISNRNEPIKDLKSHISKASLTPGCLRDVIWNNKHMNIDSKVRIYKTCVRPILTYGIETRADTNKTKCMLRTAEMKTLRSIAGKTLRDRVRSATIRQTSKVEEVIRWGRKRRRCWRDHVERMDSERIAKIVSNENPAGKRPIGRPPKRWKDSWTSISQEIQQH</sequence>
<dbReference type="PANTHER" id="PTHR47027:SF20">
    <property type="entry name" value="REVERSE TRANSCRIPTASE-LIKE PROTEIN WITH RNA-DIRECTED DNA POLYMERASE DOMAIN"/>
    <property type="match status" value="1"/>
</dbReference>
<protein>
    <recommendedName>
        <fullName evidence="4">Endonuclease/exonuclease/phosphatase domain-containing protein</fullName>
    </recommendedName>
</protein>
<evidence type="ECO:0008006" key="4">
    <source>
        <dbReference type="Google" id="ProtNLM"/>
    </source>
</evidence>
<dbReference type="Proteomes" id="UP000019118">
    <property type="component" value="Unassembled WGS sequence"/>
</dbReference>
<evidence type="ECO:0000256" key="1">
    <source>
        <dbReference type="SAM" id="MobiDB-lite"/>
    </source>
</evidence>
<keyword evidence="3" id="KW-1185">Reference proteome</keyword>
<feature type="region of interest" description="Disordered" evidence="1">
    <location>
        <begin position="146"/>
        <end position="178"/>
    </location>
</feature>
<reference evidence="3" key="1">
    <citation type="journal article" date="2013" name="Genome Biol.">
        <title>Draft genome of the mountain pine beetle, Dendroctonus ponderosae Hopkins, a major forest pest.</title>
        <authorList>
            <person name="Keeling C.I."/>
            <person name="Yuen M.M."/>
            <person name="Liao N.Y."/>
            <person name="Docking T.R."/>
            <person name="Chan S.K."/>
            <person name="Taylor G.A."/>
            <person name="Palmquist D.L."/>
            <person name="Jackman S.D."/>
            <person name="Nguyen A."/>
            <person name="Li M."/>
            <person name="Henderson H."/>
            <person name="Janes J.K."/>
            <person name="Zhao Y."/>
            <person name="Pandoh P."/>
            <person name="Moore R."/>
            <person name="Sperling F.A."/>
            <person name="Huber D.P."/>
            <person name="Birol I."/>
            <person name="Jones S.J."/>
            <person name="Bohlmann J."/>
        </authorList>
    </citation>
    <scope>NUCLEOTIDE SEQUENCE</scope>
</reference>
<evidence type="ECO:0000313" key="2">
    <source>
        <dbReference type="EnsemblMetazoa" id="XP_019769604.1"/>
    </source>
</evidence>
<organism evidence="2 3">
    <name type="scientific">Dendroctonus ponderosae</name>
    <name type="common">Mountain pine beetle</name>
    <dbReference type="NCBI Taxonomy" id="77166"/>
    <lineage>
        <taxon>Eukaryota</taxon>
        <taxon>Metazoa</taxon>
        <taxon>Ecdysozoa</taxon>
        <taxon>Arthropoda</taxon>
        <taxon>Hexapoda</taxon>
        <taxon>Insecta</taxon>
        <taxon>Pterygota</taxon>
        <taxon>Neoptera</taxon>
        <taxon>Endopterygota</taxon>
        <taxon>Coleoptera</taxon>
        <taxon>Polyphaga</taxon>
        <taxon>Cucujiformia</taxon>
        <taxon>Curculionidae</taxon>
        <taxon>Scolytinae</taxon>
        <taxon>Dendroctonus</taxon>
    </lineage>
</organism>
<name>A0AAR5Q8Q0_DENPD</name>
<dbReference type="PANTHER" id="PTHR47027">
    <property type="entry name" value="REVERSE TRANSCRIPTASE DOMAIN-CONTAINING PROTEIN"/>
    <property type="match status" value="1"/>
</dbReference>
<feature type="compositionally biased region" description="Polar residues" evidence="1">
    <location>
        <begin position="167"/>
        <end position="178"/>
    </location>
</feature>
<proteinExistence type="predicted"/>
<accession>A0AAR5Q8Q0</accession>
<reference evidence="2" key="2">
    <citation type="submission" date="2024-08" db="UniProtKB">
        <authorList>
            <consortium name="EnsemblMetazoa"/>
        </authorList>
    </citation>
    <scope>IDENTIFICATION</scope>
</reference>